<dbReference type="InterPro" id="IPR013342">
    <property type="entry name" value="Mandelate_racemase_C"/>
</dbReference>
<reference evidence="2" key="1">
    <citation type="submission" date="2019-03" db="EMBL/GenBank/DDBJ databases">
        <authorList>
            <person name="Danneels B."/>
        </authorList>
    </citation>
    <scope>NUCLEOTIDE SEQUENCE</scope>
</reference>
<dbReference type="Gene3D" id="3.20.20.120">
    <property type="entry name" value="Enolase-like C-terminal domain"/>
    <property type="match status" value="1"/>
</dbReference>
<dbReference type="InterPro" id="IPR036849">
    <property type="entry name" value="Enolase-like_C_sf"/>
</dbReference>
<dbReference type="Gene3D" id="3.30.390.10">
    <property type="entry name" value="Enolase-like, N-terminal domain"/>
    <property type="match status" value="1"/>
</dbReference>
<dbReference type="AlphaFoldDB" id="A0A484NRT3"/>
<evidence type="ECO:0000259" key="1">
    <source>
        <dbReference type="SMART" id="SM00922"/>
    </source>
</evidence>
<dbReference type="InterPro" id="IPR034611">
    <property type="entry name" value="D-tartrate_dehydratase"/>
</dbReference>
<protein>
    <submittedName>
        <fullName evidence="2">Mandelate racemase/muconate lactonizing enzyme family protein</fullName>
    </submittedName>
</protein>
<dbReference type="SUPFAM" id="SSF51604">
    <property type="entry name" value="Enolase C-terminal domain-like"/>
    <property type="match status" value="1"/>
</dbReference>
<dbReference type="SUPFAM" id="SSF54826">
    <property type="entry name" value="Enolase N-terminal domain-like"/>
    <property type="match status" value="1"/>
</dbReference>
<dbReference type="PANTHER" id="PTHR48080">
    <property type="entry name" value="D-GALACTONATE DEHYDRATASE-RELATED"/>
    <property type="match status" value="1"/>
</dbReference>
<accession>A0A484NRT3</accession>
<dbReference type="SFLD" id="SFLDF00118">
    <property type="entry name" value="D-tartrate_dehydratase"/>
    <property type="match status" value="1"/>
</dbReference>
<dbReference type="PANTHER" id="PTHR48080:SF5">
    <property type="entry name" value="D(-)-TARTRATE DEHYDRATASE"/>
    <property type="match status" value="1"/>
</dbReference>
<dbReference type="CDD" id="cd03326">
    <property type="entry name" value="MR_like_1"/>
    <property type="match status" value="1"/>
</dbReference>
<proteinExistence type="predicted"/>
<dbReference type="GO" id="GO:0047808">
    <property type="term" value="F:D(-)-tartrate dehydratase activity"/>
    <property type="evidence" value="ECO:0007669"/>
    <property type="project" value="InterPro"/>
</dbReference>
<dbReference type="InterPro" id="IPR034593">
    <property type="entry name" value="DgoD-like"/>
</dbReference>
<dbReference type="InterPro" id="IPR029017">
    <property type="entry name" value="Enolase-like_N"/>
</dbReference>
<dbReference type="InterPro" id="IPR029065">
    <property type="entry name" value="Enolase_C-like"/>
</dbReference>
<dbReference type="SFLD" id="SFLDS00001">
    <property type="entry name" value="Enolase"/>
    <property type="match status" value="1"/>
</dbReference>
<dbReference type="SMART" id="SM00922">
    <property type="entry name" value="MR_MLE"/>
    <property type="match status" value="1"/>
</dbReference>
<name>A0A484NRT3_9ZZZZ</name>
<evidence type="ECO:0000313" key="2">
    <source>
        <dbReference type="EMBL" id="VFR16293.1"/>
    </source>
</evidence>
<gene>
    <name evidence="2" type="ORF">AMP9_1140</name>
</gene>
<sequence>MRIVDIREKTASIASPIANAYIDFSKMTCSVVAVVTDVIRDGKPVIGYGFNSNGRYGQGALMRDRFLARVAEAEPDSLIDQDHDNLDPFAIWKTLMRNEKPGGHGERSVAVGTIDMAVWDAVAKIEGKPLYKLLAERYRNGVADDKVWVYAAGGYYYPGKDHRQLQDEMRGYLDRGYRVVKMKIGAASLEEDLSRIEAVLEVVGDGQRLAVDANGRFDQDTAIAYARALKPYNLFWYEEAGDPLDYALQAELTNHYDLPMATGENLFSHQDARNLLRYGGMRPEKDFLQFDCALSYGLVEYLRTLEVMKDMGWSSRRVVPHGGHQMSLNIAAGLHLGGNESYPDVFQPFGGFADGIRVEDGYVGLPDVPGVGFEAKAKLYAVMRELGEG</sequence>
<dbReference type="SFLD" id="SFLDG00179">
    <property type="entry name" value="mandelate_racemase"/>
    <property type="match status" value="1"/>
</dbReference>
<organism evidence="2">
    <name type="scientific">plant metagenome</name>
    <dbReference type="NCBI Taxonomy" id="1297885"/>
    <lineage>
        <taxon>unclassified sequences</taxon>
        <taxon>metagenomes</taxon>
        <taxon>organismal metagenomes</taxon>
    </lineage>
</organism>
<dbReference type="Pfam" id="PF13378">
    <property type="entry name" value="MR_MLE_C"/>
    <property type="match status" value="1"/>
</dbReference>
<feature type="domain" description="Mandelate racemase/muconate lactonizing enzyme C-terminal" evidence="1">
    <location>
        <begin position="162"/>
        <end position="259"/>
    </location>
</feature>
<dbReference type="EMBL" id="CAADHY010000005">
    <property type="protein sequence ID" value="VFR16293.1"/>
    <property type="molecule type" value="Genomic_DNA"/>
</dbReference>